<dbReference type="Proteomes" id="UP000192223">
    <property type="component" value="Unplaced"/>
</dbReference>
<dbReference type="CDD" id="cd18315">
    <property type="entry name" value="BTB_POZ_BAB-like"/>
    <property type="match status" value="1"/>
</dbReference>
<dbReference type="InterPro" id="IPR051095">
    <property type="entry name" value="Dros_DevTransReg"/>
</dbReference>
<comment type="subcellular location">
    <subcellularLocation>
        <location evidence="1">Nucleus</location>
    </subcellularLocation>
</comment>
<feature type="region of interest" description="Disordered" evidence="5">
    <location>
        <begin position="228"/>
        <end position="289"/>
    </location>
</feature>
<reference evidence="8 9" key="1">
    <citation type="submission" date="2025-04" db="UniProtKB">
        <authorList>
            <consortium name="RefSeq"/>
        </authorList>
    </citation>
    <scope>IDENTIFICATION</scope>
    <source>
        <tissue evidence="8 9">Entire body</tissue>
    </source>
</reference>
<dbReference type="GeneID" id="112904816"/>
<name>A0A7F5R6K5_AGRPL</name>
<sequence length="533" mass="60176">MSKINYRYLQPSLFRPGVGASALSNMSSQRFCLRWNNHQSNLLSVFDQLLHDESFVDVTLAVEGQLLRAHKMVLSACSPYFQALFVNHPDKHPIVILKDVPYNDMRSLLDFMYRGEVSVDQDRLTAFLRVAESLRIKGLTEVNEEKCDTITSSLMQQQGNNLPHLQRLQPQKRFGNTLNMLGNALMQPKRKRGRPRKLSGSSNGVEDYDRNDSLVTGSPEMLEVKMSMDGFSGHNSDSSSGKPDKEETDEVKVKKESEPVAGTSKEQQGLNNSVPKNNDTEAQTSDPELMENEQLDQLSSSVTIEIIPSHFLNQSSSQGTQHTAIIPAIKQESAHGESSSEEEVTVETVAGVHFLTDNEENATSTQDNNLSYEKKKSELLEYMIRDDGSVTCKLCGEVLASRTHWYRHKYKLHVNNLLNPAPLFKCVRCNVFFKSRKGFMGHVGARHADDVESHDDTNVVIKEEVVETPSDGPKTVKYKKEVKPVNWEEQREKEEKLVADIIDRVRKECEAQGTTITRRGYSRRSTVMMNSCT</sequence>
<protein>
    <submittedName>
        <fullName evidence="8 9">Protein tramtrack, beta isoform-like isoform X1</fullName>
    </submittedName>
</protein>
<dbReference type="GO" id="GO:0048477">
    <property type="term" value="P:oogenesis"/>
    <property type="evidence" value="ECO:0007669"/>
    <property type="project" value="UniProtKB-ARBA"/>
</dbReference>
<feature type="compositionally biased region" description="Basic residues" evidence="5">
    <location>
        <begin position="188"/>
        <end position="197"/>
    </location>
</feature>
<keyword evidence="2" id="KW-0805">Transcription regulation</keyword>
<feature type="domain" description="BTB" evidence="6">
    <location>
        <begin position="56"/>
        <end position="121"/>
    </location>
</feature>
<evidence type="ECO:0000313" key="9">
    <source>
        <dbReference type="RefSeq" id="XP_025831604.1"/>
    </source>
</evidence>
<dbReference type="SMART" id="SM00355">
    <property type="entry name" value="ZnF_C2H2"/>
    <property type="match status" value="2"/>
</dbReference>
<feature type="compositionally biased region" description="Basic and acidic residues" evidence="5">
    <location>
        <begin position="242"/>
        <end position="258"/>
    </location>
</feature>
<gene>
    <name evidence="8 9" type="primary">LOC112904816</name>
</gene>
<keyword evidence="7" id="KW-1185">Reference proteome</keyword>
<dbReference type="AlphaFoldDB" id="A0A7F5R6K5"/>
<dbReference type="InterPro" id="IPR000210">
    <property type="entry name" value="BTB/POZ_dom"/>
</dbReference>
<evidence type="ECO:0000256" key="2">
    <source>
        <dbReference type="ARBA" id="ARBA00023015"/>
    </source>
</evidence>
<dbReference type="PANTHER" id="PTHR23110:SF82">
    <property type="entry name" value="PROTEIN TRAMTRACK, ALPHA ISOFORM"/>
    <property type="match status" value="1"/>
</dbReference>
<evidence type="ECO:0000256" key="5">
    <source>
        <dbReference type="SAM" id="MobiDB-lite"/>
    </source>
</evidence>
<dbReference type="SMART" id="SM00225">
    <property type="entry name" value="BTB"/>
    <property type="match status" value="1"/>
</dbReference>
<dbReference type="FunFam" id="3.30.710.10:FF:000091">
    <property type="entry name" value="Lola, isoform F"/>
    <property type="match status" value="1"/>
</dbReference>
<dbReference type="SUPFAM" id="SSF54695">
    <property type="entry name" value="POZ domain"/>
    <property type="match status" value="1"/>
</dbReference>
<keyword evidence="3" id="KW-0804">Transcription</keyword>
<dbReference type="GO" id="GO:0061061">
    <property type="term" value="P:muscle structure development"/>
    <property type="evidence" value="ECO:0007669"/>
    <property type="project" value="UniProtKB-ARBA"/>
</dbReference>
<dbReference type="GO" id="GO:0002009">
    <property type="term" value="P:morphogenesis of an epithelium"/>
    <property type="evidence" value="ECO:0007669"/>
    <property type="project" value="UniProtKB-ARBA"/>
</dbReference>
<evidence type="ECO:0000256" key="4">
    <source>
        <dbReference type="ARBA" id="ARBA00023242"/>
    </source>
</evidence>
<feature type="compositionally biased region" description="Polar residues" evidence="5">
    <location>
        <begin position="264"/>
        <end position="286"/>
    </location>
</feature>
<dbReference type="PANTHER" id="PTHR23110">
    <property type="entry name" value="BTB DOMAIN TRANSCRIPTION FACTOR"/>
    <property type="match status" value="1"/>
</dbReference>
<dbReference type="InterPro" id="IPR011333">
    <property type="entry name" value="SKP1/BTB/POZ_sf"/>
</dbReference>
<dbReference type="Gene3D" id="3.30.710.10">
    <property type="entry name" value="Potassium Channel Kv1.1, Chain A"/>
    <property type="match status" value="1"/>
</dbReference>
<dbReference type="PROSITE" id="PS00028">
    <property type="entry name" value="ZINC_FINGER_C2H2_1"/>
    <property type="match status" value="2"/>
</dbReference>
<accession>A0A7F5R6K5</accession>
<dbReference type="InterPro" id="IPR013087">
    <property type="entry name" value="Znf_C2H2_type"/>
</dbReference>
<organism evidence="7 8">
    <name type="scientific">Agrilus planipennis</name>
    <name type="common">Emerald ash borer</name>
    <name type="synonym">Agrilus marcopoli</name>
    <dbReference type="NCBI Taxonomy" id="224129"/>
    <lineage>
        <taxon>Eukaryota</taxon>
        <taxon>Metazoa</taxon>
        <taxon>Ecdysozoa</taxon>
        <taxon>Arthropoda</taxon>
        <taxon>Hexapoda</taxon>
        <taxon>Insecta</taxon>
        <taxon>Pterygota</taxon>
        <taxon>Neoptera</taxon>
        <taxon>Endopterygota</taxon>
        <taxon>Coleoptera</taxon>
        <taxon>Polyphaga</taxon>
        <taxon>Elateriformia</taxon>
        <taxon>Buprestoidea</taxon>
        <taxon>Buprestidae</taxon>
        <taxon>Agrilinae</taxon>
        <taxon>Agrilus</taxon>
    </lineage>
</organism>
<dbReference type="RefSeq" id="XP_025831603.1">
    <property type="nucleotide sequence ID" value="XM_025975818.1"/>
</dbReference>
<dbReference type="GO" id="GO:0042051">
    <property type="term" value="P:compound eye photoreceptor development"/>
    <property type="evidence" value="ECO:0007669"/>
    <property type="project" value="UniProtKB-ARBA"/>
</dbReference>
<dbReference type="GO" id="GO:0045165">
    <property type="term" value="P:cell fate commitment"/>
    <property type="evidence" value="ECO:0007669"/>
    <property type="project" value="UniProtKB-ARBA"/>
</dbReference>
<dbReference type="GO" id="GO:0006357">
    <property type="term" value="P:regulation of transcription by RNA polymerase II"/>
    <property type="evidence" value="ECO:0007669"/>
    <property type="project" value="TreeGrafter"/>
</dbReference>
<evidence type="ECO:0000313" key="8">
    <source>
        <dbReference type="RefSeq" id="XP_025831603.1"/>
    </source>
</evidence>
<proteinExistence type="predicted"/>
<dbReference type="Pfam" id="PF00651">
    <property type="entry name" value="BTB"/>
    <property type="match status" value="1"/>
</dbReference>
<dbReference type="GO" id="GO:0005634">
    <property type="term" value="C:nucleus"/>
    <property type="evidence" value="ECO:0007669"/>
    <property type="project" value="UniProtKB-SubCell"/>
</dbReference>
<dbReference type="GO" id="GO:0045466">
    <property type="term" value="P:R7 cell differentiation"/>
    <property type="evidence" value="ECO:0007669"/>
    <property type="project" value="UniProtKB-ARBA"/>
</dbReference>
<evidence type="ECO:0000313" key="7">
    <source>
        <dbReference type="Proteomes" id="UP000192223"/>
    </source>
</evidence>
<dbReference type="Gene3D" id="3.30.160.60">
    <property type="entry name" value="Classic Zinc Finger"/>
    <property type="match status" value="1"/>
</dbReference>
<dbReference type="RefSeq" id="XP_025831604.1">
    <property type="nucleotide sequence ID" value="XM_025975819.1"/>
</dbReference>
<feature type="region of interest" description="Disordered" evidence="5">
    <location>
        <begin position="184"/>
        <end position="215"/>
    </location>
</feature>
<evidence type="ECO:0000256" key="3">
    <source>
        <dbReference type="ARBA" id="ARBA00023163"/>
    </source>
</evidence>
<dbReference type="OrthoDB" id="19132at2759"/>
<evidence type="ECO:0000256" key="1">
    <source>
        <dbReference type="ARBA" id="ARBA00004123"/>
    </source>
</evidence>
<keyword evidence="4" id="KW-0539">Nucleus</keyword>
<dbReference type="KEGG" id="apln:112904816"/>
<evidence type="ECO:0000259" key="6">
    <source>
        <dbReference type="PROSITE" id="PS50097"/>
    </source>
</evidence>
<dbReference type="PROSITE" id="PS50097">
    <property type="entry name" value="BTB"/>
    <property type="match status" value="1"/>
</dbReference>